<evidence type="ECO:0000259" key="1">
    <source>
        <dbReference type="Pfam" id="PF03435"/>
    </source>
</evidence>
<reference evidence="3" key="1">
    <citation type="journal article" date="2019" name="Int. J. Syst. Evol. Microbiol.">
        <title>The Global Catalogue of Microorganisms (GCM) 10K type strain sequencing project: providing services to taxonomists for standard genome sequencing and annotation.</title>
        <authorList>
            <consortium name="The Broad Institute Genomics Platform"/>
            <consortium name="The Broad Institute Genome Sequencing Center for Infectious Disease"/>
            <person name="Wu L."/>
            <person name="Ma J."/>
        </authorList>
    </citation>
    <scope>NUCLEOTIDE SEQUENCE [LARGE SCALE GENOMIC DNA]</scope>
    <source>
        <strain evidence="3">CGMCC 1.12766</strain>
    </source>
</reference>
<dbReference type="Proteomes" id="UP000648722">
    <property type="component" value="Unassembled WGS sequence"/>
</dbReference>
<dbReference type="RefSeq" id="WP_188451272.1">
    <property type="nucleotide sequence ID" value="NZ_BMFS01000003.1"/>
</dbReference>
<dbReference type="SUPFAM" id="SSF51735">
    <property type="entry name" value="NAD(P)-binding Rossmann-fold domains"/>
    <property type="match status" value="1"/>
</dbReference>
<dbReference type="InterPro" id="IPR005097">
    <property type="entry name" value="Sacchrp_dh_NADP-bd"/>
</dbReference>
<evidence type="ECO:0000313" key="3">
    <source>
        <dbReference type="Proteomes" id="UP000648722"/>
    </source>
</evidence>
<feature type="domain" description="Saccharopine dehydrogenase NADP binding" evidence="1">
    <location>
        <begin position="11"/>
        <end position="132"/>
    </location>
</feature>
<comment type="caution">
    <text evidence="2">The sequence shown here is derived from an EMBL/GenBank/DDBJ whole genome shotgun (WGS) entry which is preliminary data.</text>
</comment>
<gene>
    <name evidence="2" type="ORF">GCM10007420_07960</name>
</gene>
<dbReference type="Pfam" id="PF03435">
    <property type="entry name" value="Sacchrp_dh_NADP"/>
    <property type="match status" value="1"/>
</dbReference>
<sequence length="344" mass="36023">MKQRVAGRQQIAVYGASGHTGRFVVAELRRRGVPVVAAGRDITRLLDCGFDGEAVGIRAALIDDPAALISAFSGCAAVINCAGPFLDTALPVAQAALAAGAHYLDITTEQASAWNVLQQMDRPARRAGVTAVPAAGFFGGLADLVVAAGLGTAREADTIDIAIMLDSWHPTEGTRRTGARNTAVRQVVSGGKLVPLPQPAPEREWDFPAPWHRKSVTALPFSEIPLITQRVKTGELHTWLSQVALDDIRNAATPPPVPVDASGRSAQRFLVEAAIGRHGGQLRISVSGQDIYAVTAPLVCEAALRVLASPPPRGGAYAPSALFDGAAFLRALAPQHLSLTGLPD</sequence>
<name>A0ABQ1XIY4_9PROT</name>
<dbReference type="PANTHER" id="PTHR43781">
    <property type="entry name" value="SACCHAROPINE DEHYDROGENASE"/>
    <property type="match status" value="1"/>
</dbReference>
<dbReference type="EMBL" id="BMFS01000003">
    <property type="protein sequence ID" value="GGG94825.1"/>
    <property type="molecule type" value="Genomic_DNA"/>
</dbReference>
<dbReference type="PANTHER" id="PTHR43781:SF1">
    <property type="entry name" value="SACCHAROPINE DEHYDROGENASE"/>
    <property type="match status" value="1"/>
</dbReference>
<protein>
    <submittedName>
        <fullName evidence="2">Saccharopine dehydrogenase</fullName>
    </submittedName>
</protein>
<evidence type="ECO:0000313" key="2">
    <source>
        <dbReference type="EMBL" id="GGG94825.1"/>
    </source>
</evidence>
<dbReference type="Gene3D" id="3.40.50.720">
    <property type="entry name" value="NAD(P)-binding Rossmann-like Domain"/>
    <property type="match status" value="1"/>
</dbReference>
<accession>A0ABQ1XIY4</accession>
<keyword evidence="3" id="KW-1185">Reference proteome</keyword>
<proteinExistence type="predicted"/>
<organism evidence="2 3">
    <name type="scientific">Glycocaulis albus</name>
    <dbReference type="NCBI Taxonomy" id="1382801"/>
    <lineage>
        <taxon>Bacteria</taxon>
        <taxon>Pseudomonadati</taxon>
        <taxon>Pseudomonadota</taxon>
        <taxon>Alphaproteobacteria</taxon>
        <taxon>Maricaulales</taxon>
        <taxon>Maricaulaceae</taxon>
        <taxon>Glycocaulis</taxon>
    </lineage>
</organism>
<dbReference type="InterPro" id="IPR036291">
    <property type="entry name" value="NAD(P)-bd_dom_sf"/>
</dbReference>